<evidence type="ECO:0000256" key="4">
    <source>
        <dbReference type="ARBA" id="ARBA00023159"/>
    </source>
</evidence>
<dbReference type="RefSeq" id="WP_150686484.1">
    <property type="nucleotide sequence ID" value="NZ_CABPSI010000007.1"/>
</dbReference>
<dbReference type="Gene3D" id="2.60.120.10">
    <property type="entry name" value="Jelly Rolls"/>
    <property type="match status" value="1"/>
</dbReference>
<keyword evidence="3" id="KW-0238">DNA-binding</keyword>
<dbReference type="CDD" id="cd06124">
    <property type="entry name" value="cupin_NimR-like_N"/>
    <property type="match status" value="1"/>
</dbReference>
<evidence type="ECO:0000256" key="1">
    <source>
        <dbReference type="ARBA" id="ARBA00022491"/>
    </source>
</evidence>
<dbReference type="InterPro" id="IPR011051">
    <property type="entry name" value="RmlC_Cupin_sf"/>
</dbReference>
<dbReference type="Pfam" id="PF02311">
    <property type="entry name" value="AraC_binding"/>
    <property type="match status" value="1"/>
</dbReference>
<sequence>MPSSLRFPSGLSDLPAPPDAASSTTAAGHAAASASATPAEGADIPVEPAAPTAPAKHVVPPEFSPTPERPVRLRARPILDTIRVPDHRHAWAQVAYTPRGVIQIAVSDAAWIVPPSRAIWIPPDVEHSLQVNEPSYLRTLYVHRDFIPSGLDHCRVVEVSPLLRELIAAIDVPEDELDAPREQLLGGLILDELRRASPLPLEVPLPRDKRLLTLCNAMLADPARAWTLDQWARYAGASPRTIGRLFRQELNMSFVQWRQQVILAQAIPLASKGYPLARIARELGYRSQSAFSAMFKRTFGRTPSEFFATAPEATSAGTSARTDD</sequence>
<dbReference type="EMBL" id="CABPSI010000007">
    <property type="protein sequence ID" value="VVE57224.1"/>
    <property type="molecule type" value="Genomic_DNA"/>
</dbReference>
<reference evidence="8 9" key="1">
    <citation type="submission" date="2019-08" db="EMBL/GenBank/DDBJ databases">
        <authorList>
            <person name="Peeters C."/>
        </authorList>
    </citation>
    <scope>NUCLEOTIDE SEQUENCE [LARGE SCALE GENOMIC DNA]</scope>
    <source>
        <strain evidence="8 9">LMG 31115</strain>
    </source>
</reference>
<gene>
    <name evidence="8" type="primary">nimR_6</name>
    <name evidence="8" type="ORF">PIN31115_05158</name>
</gene>
<evidence type="ECO:0000313" key="9">
    <source>
        <dbReference type="Proteomes" id="UP000333828"/>
    </source>
</evidence>
<accession>A0A5E4Z814</accession>
<dbReference type="GO" id="GO:0043565">
    <property type="term" value="F:sequence-specific DNA binding"/>
    <property type="evidence" value="ECO:0007669"/>
    <property type="project" value="InterPro"/>
</dbReference>
<organism evidence="8 9">
    <name type="scientific">Pandoraea iniqua</name>
    <dbReference type="NCBI Taxonomy" id="2508288"/>
    <lineage>
        <taxon>Bacteria</taxon>
        <taxon>Pseudomonadati</taxon>
        <taxon>Pseudomonadota</taxon>
        <taxon>Betaproteobacteria</taxon>
        <taxon>Burkholderiales</taxon>
        <taxon>Burkholderiaceae</taxon>
        <taxon>Pandoraea</taxon>
    </lineage>
</organism>
<proteinExistence type="predicted"/>
<name>A0A5E4Z814_9BURK</name>
<dbReference type="SUPFAM" id="SSF46689">
    <property type="entry name" value="Homeodomain-like"/>
    <property type="match status" value="1"/>
</dbReference>
<dbReference type="InterPro" id="IPR014710">
    <property type="entry name" value="RmlC-like_jellyroll"/>
</dbReference>
<dbReference type="Gene3D" id="1.10.10.60">
    <property type="entry name" value="Homeodomain-like"/>
    <property type="match status" value="1"/>
</dbReference>
<dbReference type="SMART" id="SM00342">
    <property type="entry name" value="HTH_ARAC"/>
    <property type="match status" value="1"/>
</dbReference>
<dbReference type="InterPro" id="IPR018060">
    <property type="entry name" value="HTH_AraC"/>
</dbReference>
<dbReference type="PANTHER" id="PTHR11019:SF159">
    <property type="entry name" value="TRANSCRIPTIONAL REGULATOR-RELATED"/>
    <property type="match status" value="1"/>
</dbReference>
<keyword evidence="5" id="KW-0804">Transcription</keyword>
<evidence type="ECO:0000313" key="8">
    <source>
        <dbReference type="EMBL" id="VVE57224.1"/>
    </source>
</evidence>
<keyword evidence="2" id="KW-0805">Transcription regulation</keyword>
<dbReference type="PANTHER" id="PTHR11019">
    <property type="entry name" value="HTH-TYPE TRANSCRIPTIONAL REGULATOR NIMR"/>
    <property type="match status" value="1"/>
</dbReference>
<dbReference type="InterPro" id="IPR020449">
    <property type="entry name" value="Tscrpt_reg_AraC-type_HTH"/>
</dbReference>
<dbReference type="PROSITE" id="PS01124">
    <property type="entry name" value="HTH_ARAC_FAMILY_2"/>
    <property type="match status" value="1"/>
</dbReference>
<evidence type="ECO:0000256" key="2">
    <source>
        <dbReference type="ARBA" id="ARBA00023015"/>
    </source>
</evidence>
<keyword evidence="9" id="KW-1185">Reference proteome</keyword>
<evidence type="ECO:0000256" key="6">
    <source>
        <dbReference type="SAM" id="MobiDB-lite"/>
    </source>
</evidence>
<dbReference type="FunFam" id="1.10.10.60:FF:000132">
    <property type="entry name" value="AraC family transcriptional regulator"/>
    <property type="match status" value="1"/>
</dbReference>
<dbReference type="SUPFAM" id="SSF51182">
    <property type="entry name" value="RmlC-like cupins"/>
    <property type="match status" value="1"/>
</dbReference>
<keyword evidence="1" id="KW-0678">Repressor</keyword>
<dbReference type="Pfam" id="PF12833">
    <property type="entry name" value="HTH_18"/>
    <property type="match status" value="1"/>
</dbReference>
<keyword evidence="4" id="KW-0010">Activator</keyword>
<dbReference type="GO" id="GO:0003700">
    <property type="term" value="F:DNA-binding transcription factor activity"/>
    <property type="evidence" value="ECO:0007669"/>
    <property type="project" value="InterPro"/>
</dbReference>
<evidence type="ECO:0000259" key="7">
    <source>
        <dbReference type="PROSITE" id="PS01124"/>
    </source>
</evidence>
<dbReference type="AlphaFoldDB" id="A0A5E4Z814"/>
<dbReference type="PRINTS" id="PR00032">
    <property type="entry name" value="HTHARAC"/>
</dbReference>
<feature type="compositionally biased region" description="Low complexity" evidence="6">
    <location>
        <begin position="11"/>
        <end position="42"/>
    </location>
</feature>
<dbReference type="InterPro" id="IPR003313">
    <property type="entry name" value="AraC-bd"/>
</dbReference>
<feature type="region of interest" description="Disordered" evidence="6">
    <location>
        <begin position="1"/>
        <end position="69"/>
    </location>
</feature>
<dbReference type="InterPro" id="IPR009057">
    <property type="entry name" value="Homeodomain-like_sf"/>
</dbReference>
<dbReference type="Proteomes" id="UP000333828">
    <property type="component" value="Unassembled WGS sequence"/>
</dbReference>
<evidence type="ECO:0000256" key="3">
    <source>
        <dbReference type="ARBA" id="ARBA00023125"/>
    </source>
</evidence>
<evidence type="ECO:0000256" key="5">
    <source>
        <dbReference type="ARBA" id="ARBA00023163"/>
    </source>
</evidence>
<feature type="domain" description="HTH araC/xylS-type" evidence="7">
    <location>
        <begin position="209"/>
        <end position="309"/>
    </location>
</feature>
<protein>
    <submittedName>
        <fullName evidence="8">HTH-type transcriptional regulator NimR</fullName>
    </submittedName>
</protein>